<dbReference type="HOGENOM" id="CLU_2160267_0_0_1"/>
<reference evidence="3 4" key="1">
    <citation type="submission" date="2014-04" db="EMBL/GenBank/DDBJ databases">
        <authorList>
            <consortium name="DOE Joint Genome Institute"/>
            <person name="Kuo A."/>
            <person name="Girlanda M."/>
            <person name="Perotto S."/>
            <person name="Kohler A."/>
            <person name="Nagy L.G."/>
            <person name="Floudas D."/>
            <person name="Copeland A."/>
            <person name="Barry K.W."/>
            <person name="Cichocki N."/>
            <person name="Veneault-Fourrey C."/>
            <person name="LaButti K."/>
            <person name="Lindquist E.A."/>
            <person name="Lipzen A."/>
            <person name="Lundell T."/>
            <person name="Morin E."/>
            <person name="Murat C."/>
            <person name="Sun H."/>
            <person name="Tunlid A."/>
            <person name="Henrissat B."/>
            <person name="Grigoriev I.V."/>
            <person name="Hibbett D.S."/>
            <person name="Martin F."/>
            <person name="Nordberg H.P."/>
            <person name="Cantor M.N."/>
            <person name="Hua S.X."/>
        </authorList>
    </citation>
    <scope>NUCLEOTIDE SEQUENCE [LARGE SCALE GENOMIC DNA]</scope>
    <source>
        <strain evidence="3 4">MUT 4182</strain>
    </source>
</reference>
<sequence length="115" mass="13335">MQPKLRVLVIVVILLGFLCVLFIIMFKRGEPSLRRWPYPPQIRTTVHPTFPSHYRLLVQSTLNWLQNHGLPLSQYIRVIFDRLVATFATPEPRARPQSPSPILPVSVRQPPPCHH</sequence>
<organism evidence="3 4">
    <name type="scientific">Tulasnella calospora MUT 4182</name>
    <dbReference type="NCBI Taxonomy" id="1051891"/>
    <lineage>
        <taxon>Eukaryota</taxon>
        <taxon>Fungi</taxon>
        <taxon>Dikarya</taxon>
        <taxon>Basidiomycota</taxon>
        <taxon>Agaricomycotina</taxon>
        <taxon>Agaricomycetes</taxon>
        <taxon>Cantharellales</taxon>
        <taxon>Tulasnellaceae</taxon>
        <taxon>Tulasnella</taxon>
    </lineage>
</organism>
<reference evidence="4" key="2">
    <citation type="submission" date="2015-01" db="EMBL/GenBank/DDBJ databases">
        <title>Evolutionary Origins and Diversification of the Mycorrhizal Mutualists.</title>
        <authorList>
            <consortium name="DOE Joint Genome Institute"/>
            <consortium name="Mycorrhizal Genomics Consortium"/>
            <person name="Kohler A."/>
            <person name="Kuo A."/>
            <person name="Nagy L.G."/>
            <person name="Floudas D."/>
            <person name="Copeland A."/>
            <person name="Barry K.W."/>
            <person name="Cichocki N."/>
            <person name="Veneault-Fourrey C."/>
            <person name="LaButti K."/>
            <person name="Lindquist E.A."/>
            <person name="Lipzen A."/>
            <person name="Lundell T."/>
            <person name="Morin E."/>
            <person name="Murat C."/>
            <person name="Riley R."/>
            <person name="Ohm R."/>
            <person name="Sun H."/>
            <person name="Tunlid A."/>
            <person name="Henrissat B."/>
            <person name="Grigoriev I.V."/>
            <person name="Hibbett D.S."/>
            <person name="Martin F."/>
        </authorList>
    </citation>
    <scope>NUCLEOTIDE SEQUENCE [LARGE SCALE GENOMIC DNA]</scope>
    <source>
        <strain evidence="4">MUT 4182</strain>
    </source>
</reference>
<feature type="transmembrane region" description="Helical" evidence="2">
    <location>
        <begin position="6"/>
        <end position="26"/>
    </location>
</feature>
<accession>A0A0C3MF36</accession>
<proteinExistence type="predicted"/>
<name>A0A0C3MF36_9AGAM</name>
<dbReference type="Proteomes" id="UP000054248">
    <property type="component" value="Unassembled WGS sequence"/>
</dbReference>
<evidence type="ECO:0000256" key="2">
    <source>
        <dbReference type="SAM" id="Phobius"/>
    </source>
</evidence>
<evidence type="ECO:0000313" key="4">
    <source>
        <dbReference type="Proteomes" id="UP000054248"/>
    </source>
</evidence>
<keyword evidence="4" id="KW-1185">Reference proteome</keyword>
<protein>
    <submittedName>
        <fullName evidence="3">Uncharacterized protein</fullName>
    </submittedName>
</protein>
<evidence type="ECO:0000256" key="1">
    <source>
        <dbReference type="SAM" id="MobiDB-lite"/>
    </source>
</evidence>
<feature type="region of interest" description="Disordered" evidence="1">
    <location>
        <begin position="91"/>
        <end position="115"/>
    </location>
</feature>
<gene>
    <name evidence="3" type="ORF">M407DRAFT_18638</name>
</gene>
<keyword evidence="2" id="KW-0472">Membrane</keyword>
<evidence type="ECO:0000313" key="3">
    <source>
        <dbReference type="EMBL" id="KIO32322.1"/>
    </source>
</evidence>
<keyword evidence="2" id="KW-0812">Transmembrane</keyword>
<dbReference type="AlphaFoldDB" id="A0A0C3MF36"/>
<keyword evidence="2" id="KW-1133">Transmembrane helix</keyword>
<dbReference type="EMBL" id="KN822955">
    <property type="protein sequence ID" value="KIO32322.1"/>
    <property type="molecule type" value="Genomic_DNA"/>
</dbReference>